<keyword evidence="2" id="KW-1185">Reference proteome</keyword>
<evidence type="ECO:0008006" key="3">
    <source>
        <dbReference type="Google" id="ProtNLM"/>
    </source>
</evidence>
<proteinExistence type="predicted"/>
<dbReference type="SUPFAM" id="SSF81383">
    <property type="entry name" value="F-box domain"/>
    <property type="match status" value="1"/>
</dbReference>
<evidence type="ECO:0000313" key="1">
    <source>
        <dbReference type="EMBL" id="KAF5351127.1"/>
    </source>
</evidence>
<gene>
    <name evidence="1" type="ORF">D9756_008206</name>
</gene>
<protein>
    <recommendedName>
        <fullName evidence="3">F-box domain-containing protein</fullName>
    </recommendedName>
</protein>
<evidence type="ECO:0000313" key="2">
    <source>
        <dbReference type="Proteomes" id="UP000559027"/>
    </source>
</evidence>
<name>A0A8H5D2T1_9AGAR</name>
<dbReference type="AlphaFoldDB" id="A0A8H5D2T1"/>
<reference evidence="1 2" key="1">
    <citation type="journal article" date="2020" name="ISME J.">
        <title>Uncovering the hidden diversity of litter-decomposition mechanisms in mushroom-forming fungi.</title>
        <authorList>
            <person name="Floudas D."/>
            <person name="Bentzer J."/>
            <person name="Ahren D."/>
            <person name="Johansson T."/>
            <person name="Persson P."/>
            <person name="Tunlid A."/>
        </authorList>
    </citation>
    <scope>NUCLEOTIDE SEQUENCE [LARGE SCALE GENOMIC DNA]</scope>
    <source>
        <strain evidence="1 2">CBS 146.42</strain>
    </source>
</reference>
<comment type="caution">
    <text evidence="1">The sequence shown here is derived from an EMBL/GenBank/DDBJ whole genome shotgun (WGS) entry which is preliminary data.</text>
</comment>
<sequence length="509" mass="58224">MLESKHSQLAPRLPQELLDIIINNLDGNPVTLARCALVSSRLHPLSEKLLYRRFTLGPPVRYDHRSASKTRPNLQSTHNLLLLLSKKPYLADYIEDLTITNKGPLFTWLDRNATNWLCNRHADTIGKVVFALTNVRRLSLIGVVSQAPDDGYLDWLEFSGAFRLTMFYALAKLEKLVTVRLEHIDNVPLVLFDRLPSGMKELILHGVAWAPDGYDPPERLFEGQLLESLVNLTRKKVQKKHANSDTTRKPCQLETLCLHLHDTCYWPFASYLLSSPAAPQLGGLRRLHCGMREPEDHQQIWQLVSKCQESLERFEFFPAWPVSHEDTVIDHINFSALLNLRHVYFNFFIQADSWGADDWAPWVARTMNKLSYPMTSSTRLLSTPLSVSPSSSVSSSSSSLSLTSPNHLIQQRERNKLETIRIRLEFGFTECDDLYVNLSRWRSVDNVLAFRDDFPMLREVRVDVVCVDDGTNPFLDSLLVEIRAQFPKLTKRGILHVTEGRTSLLLIVD</sequence>
<accession>A0A8H5D2T1</accession>
<dbReference type="OrthoDB" id="2745898at2759"/>
<dbReference type="EMBL" id="JAACJO010000013">
    <property type="protein sequence ID" value="KAF5351127.1"/>
    <property type="molecule type" value="Genomic_DNA"/>
</dbReference>
<dbReference type="Proteomes" id="UP000559027">
    <property type="component" value="Unassembled WGS sequence"/>
</dbReference>
<organism evidence="1 2">
    <name type="scientific">Leucocoprinus leucothites</name>
    <dbReference type="NCBI Taxonomy" id="201217"/>
    <lineage>
        <taxon>Eukaryota</taxon>
        <taxon>Fungi</taxon>
        <taxon>Dikarya</taxon>
        <taxon>Basidiomycota</taxon>
        <taxon>Agaricomycotina</taxon>
        <taxon>Agaricomycetes</taxon>
        <taxon>Agaricomycetidae</taxon>
        <taxon>Agaricales</taxon>
        <taxon>Agaricineae</taxon>
        <taxon>Agaricaceae</taxon>
        <taxon>Leucocoprinus</taxon>
    </lineage>
</organism>
<dbReference type="InterPro" id="IPR036047">
    <property type="entry name" value="F-box-like_dom_sf"/>
</dbReference>